<dbReference type="EMBL" id="CAXLJL010000123">
    <property type="protein sequence ID" value="CAL5132250.1"/>
    <property type="molecule type" value="Genomic_DNA"/>
</dbReference>
<dbReference type="Proteomes" id="UP001497525">
    <property type="component" value="Unassembled WGS sequence"/>
</dbReference>
<organism evidence="12 13">
    <name type="scientific">Calicophoron daubneyi</name>
    <name type="common">Rumen fluke</name>
    <name type="synonym">Paramphistomum daubneyi</name>
    <dbReference type="NCBI Taxonomy" id="300641"/>
    <lineage>
        <taxon>Eukaryota</taxon>
        <taxon>Metazoa</taxon>
        <taxon>Spiralia</taxon>
        <taxon>Lophotrochozoa</taxon>
        <taxon>Platyhelminthes</taxon>
        <taxon>Trematoda</taxon>
        <taxon>Digenea</taxon>
        <taxon>Plagiorchiida</taxon>
        <taxon>Pronocephalata</taxon>
        <taxon>Paramphistomoidea</taxon>
        <taxon>Paramphistomidae</taxon>
        <taxon>Calicophoron</taxon>
    </lineage>
</organism>
<dbReference type="InterPro" id="IPR052083">
    <property type="entry name" value="Aminoacylase-1_M20A"/>
</dbReference>
<evidence type="ECO:0000256" key="10">
    <source>
        <dbReference type="PIRSR" id="PIRSR036696-2"/>
    </source>
</evidence>
<feature type="binding site" evidence="10">
    <location>
        <position position="180"/>
    </location>
    <ligand>
        <name>Zn(2+)</name>
        <dbReference type="ChEBI" id="CHEBI:29105"/>
        <label>2</label>
    </ligand>
</feature>
<dbReference type="PROSITE" id="PS00759">
    <property type="entry name" value="ARGE_DAPE_CPG2_2"/>
    <property type="match status" value="1"/>
</dbReference>
<protein>
    <recommendedName>
        <fullName evidence="3">N-acyl-aliphatic-L-amino acid amidohydrolase</fullName>
        <ecNumber evidence="3">3.5.1.14</ecNumber>
    </recommendedName>
    <alternativeName>
        <fullName evidence="8">N-acyl-L-amino-acid amidohydrolase</fullName>
    </alternativeName>
</protein>
<evidence type="ECO:0000313" key="12">
    <source>
        <dbReference type="EMBL" id="CAL5132250.1"/>
    </source>
</evidence>
<comment type="subcellular location">
    <subcellularLocation>
        <location evidence="1">Cytoplasm</location>
    </subcellularLocation>
</comment>
<evidence type="ECO:0000256" key="8">
    <source>
        <dbReference type="ARBA" id="ARBA00029656"/>
    </source>
</evidence>
<comment type="similarity">
    <text evidence="2">Belongs to the peptidase M20A family.</text>
</comment>
<dbReference type="Pfam" id="PF01546">
    <property type="entry name" value="Peptidase_M20"/>
    <property type="match status" value="1"/>
</dbReference>
<dbReference type="NCBIfam" id="TIGR01880">
    <property type="entry name" value="Ac-peptdase-euk"/>
    <property type="match status" value="1"/>
</dbReference>
<dbReference type="SUPFAM" id="SSF53187">
    <property type="entry name" value="Zn-dependent exopeptidases"/>
    <property type="match status" value="1"/>
</dbReference>
<dbReference type="Gene3D" id="3.40.630.10">
    <property type="entry name" value="Zn peptidases"/>
    <property type="match status" value="1"/>
</dbReference>
<feature type="binding site" evidence="10">
    <location>
        <position position="431"/>
    </location>
    <ligand>
        <name>Zn(2+)</name>
        <dbReference type="ChEBI" id="CHEBI:29105"/>
        <label>2</label>
    </ligand>
</feature>
<dbReference type="InterPro" id="IPR002933">
    <property type="entry name" value="Peptidase_M20"/>
</dbReference>
<dbReference type="PANTHER" id="PTHR45892:SF1">
    <property type="entry name" value="AMINOACYLASE-1"/>
    <property type="match status" value="1"/>
</dbReference>
<evidence type="ECO:0000313" key="13">
    <source>
        <dbReference type="Proteomes" id="UP001497525"/>
    </source>
</evidence>
<evidence type="ECO:0000256" key="3">
    <source>
        <dbReference type="ARBA" id="ARBA00011913"/>
    </source>
</evidence>
<comment type="cofactor">
    <cofactor evidence="10">
        <name>Zn(2+)</name>
        <dbReference type="ChEBI" id="CHEBI:29105"/>
    </cofactor>
    <text evidence="10">Binds 2 Zn(2+) ions per subunit.</text>
</comment>
<proteinExistence type="inferred from homology"/>
<dbReference type="GO" id="GO:0006520">
    <property type="term" value="P:amino acid metabolic process"/>
    <property type="evidence" value="ECO:0007669"/>
    <property type="project" value="InterPro"/>
</dbReference>
<evidence type="ECO:0000256" key="6">
    <source>
        <dbReference type="ARBA" id="ARBA00022801"/>
    </source>
</evidence>
<dbReference type="Gene3D" id="3.30.70.360">
    <property type="match status" value="1"/>
</dbReference>
<dbReference type="InterPro" id="IPR010159">
    <property type="entry name" value="N-acyl_aa_amidohydrolase"/>
</dbReference>
<dbReference type="GO" id="GO:0046872">
    <property type="term" value="F:metal ion binding"/>
    <property type="evidence" value="ECO:0007669"/>
    <property type="project" value="UniProtKB-KW"/>
</dbReference>
<evidence type="ECO:0000256" key="1">
    <source>
        <dbReference type="ARBA" id="ARBA00004496"/>
    </source>
</evidence>
<dbReference type="PROSITE" id="PS00758">
    <property type="entry name" value="ARGE_DAPE_CPG2_1"/>
    <property type="match status" value="1"/>
</dbReference>
<keyword evidence="5 10" id="KW-0479">Metal-binding</keyword>
<evidence type="ECO:0000256" key="9">
    <source>
        <dbReference type="PIRSR" id="PIRSR036696-1"/>
    </source>
</evidence>
<feature type="binding site" evidence="10">
    <location>
        <position position="111"/>
    </location>
    <ligand>
        <name>Zn(2+)</name>
        <dbReference type="ChEBI" id="CHEBI:29105"/>
        <label>1</label>
    </ligand>
</feature>
<dbReference type="PANTHER" id="PTHR45892">
    <property type="entry name" value="AMINOACYLASE-1"/>
    <property type="match status" value="1"/>
</dbReference>
<feature type="domain" description="Peptidase M20 dimerisation" evidence="11">
    <location>
        <begin position="233"/>
        <end position="342"/>
    </location>
</feature>
<dbReference type="Gene3D" id="1.10.150.900">
    <property type="match status" value="1"/>
</dbReference>
<dbReference type="Pfam" id="PF07687">
    <property type="entry name" value="M20_dimer"/>
    <property type="match status" value="1"/>
</dbReference>
<dbReference type="AlphaFoldDB" id="A0AAV2T662"/>
<dbReference type="FunFam" id="3.30.70.360:FF:000005">
    <property type="entry name" value="Putative Aminoacylase-1"/>
    <property type="match status" value="1"/>
</dbReference>
<dbReference type="EC" id="3.5.1.14" evidence="3"/>
<dbReference type="InterPro" id="IPR036264">
    <property type="entry name" value="Bact_exopeptidase_dim_dom"/>
</dbReference>
<keyword evidence="4" id="KW-0963">Cytoplasm</keyword>
<sequence>MLHSNNRRGVFDITGGGTVRILIGMSNCSKLDSAAESELDEKAVLNFRTYLQFATVHPKPNYRPALTWLRSLGCELSLDCYVTEIVPENPILVMRWEGSSPELPAILLNSHMDVVPVDESKWTYPPFGATLSQDGKIYARGAQDIKCLGIQQLEAVRRLKARGHNQLRRTVYISFVPDEELGGKLGMAPFVAGHNPPSDKFPNEIRFSEMNIGLLMDEGLANPTNEYLAFYEERRPCWFVARFHGKTGHASALMENTAGEKLAKFLDRIMTFRKREEERLKNSNGELGLGDVVSVNLTMLSGGMQLNILPPELSATFDARLTPTYSLDAWKGQLNQWAEEIGGGVDFEFINTGVQYWEPSTCPDEKTNPWWSALIKVCQNAGVPVRKCIFPGSTDARFVREYNLLPGSPAGEKPIQAIGFCPIRNTPTLFHDHDEYISRDEFVRGCRLYADLLFELALTA</sequence>
<dbReference type="SUPFAM" id="SSF55031">
    <property type="entry name" value="Bacterial exopeptidase dimerisation domain"/>
    <property type="match status" value="1"/>
</dbReference>
<feature type="active site" evidence="9">
    <location>
        <position position="113"/>
    </location>
</feature>
<feature type="active site" description="Proton acceptor" evidence="9">
    <location>
        <position position="179"/>
    </location>
</feature>
<keyword evidence="6" id="KW-0378">Hydrolase</keyword>
<dbReference type="PIRSF" id="PIRSF036696">
    <property type="entry name" value="ACY-1"/>
    <property type="match status" value="1"/>
</dbReference>
<gene>
    <name evidence="12" type="ORF">CDAUBV1_LOCUS5091</name>
</gene>
<reference evidence="12" key="1">
    <citation type="submission" date="2024-06" db="EMBL/GenBank/DDBJ databases">
        <authorList>
            <person name="Liu X."/>
            <person name="Lenzi L."/>
            <person name="Haldenby T S."/>
            <person name="Uol C."/>
        </authorList>
    </citation>
    <scope>NUCLEOTIDE SEQUENCE</scope>
</reference>
<dbReference type="GO" id="GO:0005737">
    <property type="term" value="C:cytoplasm"/>
    <property type="evidence" value="ECO:0007669"/>
    <property type="project" value="UniProtKB-SubCell"/>
</dbReference>
<keyword evidence="7 10" id="KW-0862">Zinc</keyword>
<feature type="binding site" evidence="10">
    <location>
        <position position="144"/>
    </location>
    <ligand>
        <name>Zn(2+)</name>
        <dbReference type="ChEBI" id="CHEBI:29105"/>
        <label>1</label>
    </ligand>
</feature>
<name>A0AAV2T662_CALDB</name>
<dbReference type="InterPro" id="IPR011650">
    <property type="entry name" value="Peptidase_M20_dimer"/>
</dbReference>
<feature type="binding site" evidence="10">
    <location>
        <position position="218"/>
    </location>
    <ligand>
        <name>Zn(2+)</name>
        <dbReference type="ChEBI" id="CHEBI:29105"/>
        <label>1</label>
    </ligand>
</feature>
<evidence type="ECO:0000259" key="11">
    <source>
        <dbReference type="Pfam" id="PF07687"/>
    </source>
</evidence>
<dbReference type="InterPro" id="IPR001261">
    <property type="entry name" value="ArgE/DapE_CS"/>
</dbReference>
<evidence type="ECO:0000256" key="4">
    <source>
        <dbReference type="ARBA" id="ARBA00022490"/>
    </source>
</evidence>
<evidence type="ECO:0000256" key="5">
    <source>
        <dbReference type="ARBA" id="ARBA00022723"/>
    </source>
</evidence>
<comment type="caution">
    <text evidence="12">The sequence shown here is derived from an EMBL/GenBank/DDBJ whole genome shotgun (WGS) entry which is preliminary data.</text>
</comment>
<evidence type="ECO:0000256" key="2">
    <source>
        <dbReference type="ARBA" id="ARBA00006247"/>
    </source>
</evidence>
<evidence type="ECO:0000256" key="7">
    <source>
        <dbReference type="ARBA" id="ARBA00022833"/>
    </source>
</evidence>
<feature type="binding site" evidence="10">
    <location>
        <position position="144"/>
    </location>
    <ligand>
        <name>Zn(2+)</name>
        <dbReference type="ChEBI" id="CHEBI:29105"/>
        <label>2</label>
    </ligand>
</feature>
<dbReference type="GO" id="GO:0004046">
    <property type="term" value="F:aminoacylase activity"/>
    <property type="evidence" value="ECO:0007669"/>
    <property type="project" value="UniProtKB-EC"/>
</dbReference>
<accession>A0AAV2T662</accession>